<keyword evidence="1" id="KW-0732">Signal</keyword>
<protein>
    <submittedName>
        <fullName evidence="2">Uncharacterized protein</fullName>
    </submittedName>
</protein>
<accession>A0A0B1T0B2</accession>
<proteinExistence type="predicted"/>
<organism evidence="2 3">
    <name type="scientific">Oesophagostomum dentatum</name>
    <name type="common">Nodular worm</name>
    <dbReference type="NCBI Taxonomy" id="61180"/>
    <lineage>
        <taxon>Eukaryota</taxon>
        <taxon>Metazoa</taxon>
        <taxon>Ecdysozoa</taxon>
        <taxon>Nematoda</taxon>
        <taxon>Chromadorea</taxon>
        <taxon>Rhabditida</taxon>
        <taxon>Rhabditina</taxon>
        <taxon>Rhabditomorpha</taxon>
        <taxon>Strongyloidea</taxon>
        <taxon>Strongylidae</taxon>
        <taxon>Oesophagostomum</taxon>
    </lineage>
</organism>
<gene>
    <name evidence="2" type="ORF">OESDEN_10994</name>
</gene>
<dbReference type="EMBL" id="KN554578">
    <property type="protein sequence ID" value="KHJ89187.1"/>
    <property type="molecule type" value="Genomic_DNA"/>
</dbReference>
<name>A0A0B1T0B2_OESDE</name>
<reference evidence="2 3" key="1">
    <citation type="submission" date="2014-03" db="EMBL/GenBank/DDBJ databases">
        <title>Draft genome of the hookworm Oesophagostomum dentatum.</title>
        <authorList>
            <person name="Mitreva M."/>
        </authorList>
    </citation>
    <scope>NUCLEOTIDE SEQUENCE [LARGE SCALE GENOMIC DNA]</scope>
    <source>
        <strain evidence="2 3">OD-Hann</strain>
    </source>
</reference>
<feature type="signal peptide" evidence="1">
    <location>
        <begin position="1"/>
        <end position="18"/>
    </location>
</feature>
<evidence type="ECO:0000313" key="3">
    <source>
        <dbReference type="Proteomes" id="UP000053660"/>
    </source>
</evidence>
<dbReference type="Proteomes" id="UP000053660">
    <property type="component" value="Unassembled WGS sequence"/>
</dbReference>
<evidence type="ECO:0000313" key="2">
    <source>
        <dbReference type="EMBL" id="KHJ89187.1"/>
    </source>
</evidence>
<feature type="chain" id="PRO_5002082849" evidence="1">
    <location>
        <begin position="19"/>
        <end position="204"/>
    </location>
</feature>
<sequence length="204" mass="23260">MRFSKWYFPLWIFLEVSGNPLLMVNDPRVWYCSNSVLKQTAEAALSNSSISKNVDEIQSHLESSLMPYFTENQGKWLVSVNKFHRVSGFLKWYFPLWILLEVSGNPLLMVNDPRVWYCSNSVLKQTAEAALSNSSISKNVDEIQSHLESSLMPYFTENQGKWLVSVNKFHRVSGYADATAATLKTFCAINDSVLNIHVVIVKVE</sequence>
<evidence type="ECO:0000256" key="1">
    <source>
        <dbReference type="SAM" id="SignalP"/>
    </source>
</evidence>
<keyword evidence="3" id="KW-1185">Reference proteome</keyword>
<dbReference type="AlphaFoldDB" id="A0A0B1T0B2"/>
<dbReference type="OrthoDB" id="5834672at2759"/>